<dbReference type="InterPro" id="IPR036942">
    <property type="entry name" value="Beta-barrel_TonB_sf"/>
</dbReference>
<comment type="similarity">
    <text evidence="10">Belongs to the TonB-dependent receptor family.</text>
</comment>
<dbReference type="OrthoDB" id="9760494at2"/>
<proteinExistence type="inferred from homology"/>
<dbReference type="Gene3D" id="2.170.130.10">
    <property type="entry name" value="TonB-dependent receptor, plug domain"/>
    <property type="match status" value="1"/>
</dbReference>
<keyword evidence="6 10" id="KW-0798">TonB box</keyword>
<keyword evidence="5 11" id="KW-0732">Signal</keyword>
<dbReference type="Pfam" id="PF00593">
    <property type="entry name" value="TonB_dep_Rec_b-barrel"/>
    <property type="match status" value="1"/>
</dbReference>
<evidence type="ECO:0000313" key="14">
    <source>
        <dbReference type="EMBL" id="RXS93511.1"/>
    </source>
</evidence>
<evidence type="ECO:0000256" key="2">
    <source>
        <dbReference type="ARBA" id="ARBA00022448"/>
    </source>
</evidence>
<dbReference type="InterPro" id="IPR000531">
    <property type="entry name" value="Beta-barrel_TonB"/>
</dbReference>
<dbReference type="RefSeq" id="WP_129210052.1">
    <property type="nucleotide sequence ID" value="NZ_BMGU01000002.1"/>
</dbReference>
<evidence type="ECO:0000256" key="5">
    <source>
        <dbReference type="ARBA" id="ARBA00022729"/>
    </source>
</evidence>
<dbReference type="SUPFAM" id="SSF49464">
    <property type="entry name" value="Carboxypeptidase regulatory domain-like"/>
    <property type="match status" value="1"/>
</dbReference>
<evidence type="ECO:0000256" key="10">
    <source>
        <dbReference type="RuleBase" id="RU003357"/>
    </source>
</evidence>
<accession>A0A4Q1S9A7</accession>
<dbReference type="Pfam" id="PF13620">
    <property type="entry name" value="CarboxypepD_reg"/>
    <property type="match status" value="1"/>
</dbReference>
<comment type="subcellular location">
    <subcellularLocation>
        <location evidence="1">Cell outer membrane</location>
        <topology evidence="1">Multi-pass membrane protein</topology>
    </subcellularLocation>
</comment>
<evidence type="ECO:0000256" key="11">
    <source>
        <dbReference type="SAM" id="SignalP"/>
    </source>
</evidence>
<dbReference type="SUPFAM" id="SSF56935">
    <property type="entry name" value="Porins"/>
    <property type="match status" value="1"/>
</dbReference>
<keyword evidence="8 14" id="KW-0675">Receptor</keyword>
<protein>
    <submittedName>
        <fullName evidence="14">TonB-dependent receptor</fullName>
    </submittedName>
</protein>
<dbReference type="AlphaFoldDB" id="A0A4Q1S9A7"/>
<evidence type="ECO:0000256" key="3">
    <source>
        <dbReference type="ARBA" id="ARBA00022452"/>
    </source>
</evidence>
<dbReference type="GO" id="GO:0009279">
    <property type="term" value="C:cell outer membrane"/>
    <property type="evidence" value="ECO:0007669"/>
    <property type="project" value="UniProtKB-SubCell"/>
</dbReference>
<evidence type="ECO:0000256" key="1">
    <source>
        <dbReference type="ARBA" id="ARBA00004571"/>
    </source>
</evidence>
<sequence length="855" mass="93282">MLVLSVTALLYSVLPTQIAAQESGAASISGTITDSSGHAVQAATVTLKNHTTGLVQHSATDDQGHYSFTGLTAGSYDLTITAAGFRETGETNLRLSAGQAQSVPVQLKVGSLQQSVRVEAIAGNSIAGQHALSQNSLDTVEPKSEISSEYIKNFAPATTDYSEIINIAPGTISYNPNGVGLGQGTIYFRGFQDGDFNITWDGIPFNDSNNPTHHSWVFFPGLWVGSVDFDRSPGTASTIGQATYGGSINLLSPEVPSEQSIQPQVSYGSFNTLLLDGRYNSGMLGAHKNIGFSLDVHRMTSDGFETLNYIERNAGEIKVLYNASPNTTITGYSGVVHLFANAPNNSPYRAQINAYGWNYMMQNNDPTSAFYQSYNRNLVPTDFEYGAIRSSLKHGWLLDVTPYTYSYNNAQYYPNDNPNDTTGLATGPDSSTGWITEANCSIAANDANGVIPPCAVDKLNSYRKYGETSTISQTSKYGVFRAGMWYEWATSNRYQIPSDPLTNQDDAVPNFHENYWTNSYNPYVEYEWHATKKLTLIAGDKYAYYTLDFKQYADNGKVVGNLGGAPYTTSSGGFGSNLPSASANYRLTTNWSIYGQFGKGDEIPPTSVFDVTGGGQEVSKLPSPQTTSAYQGGTVVKLNRFTFDADYYVVKFQNNYISYAVTNPNNPAYDLNEYYLGPDSITQGFEGEINASLTHGFNLYANGTVGKATYTGTGVPSGLNVTDTPSYTQGLGLTYQGHGMDLGVIEKRVGDYYDDNGSYHNQVYVAPYNNVNLFLNYTFRKEDSIFNQSKISFSINNLWNSENITDVFPYNSPTPVGTSAYYATTTPSPLDQINLTAGRSFMVTFKMGIFPNRNK</sequence>
<name>A0A4Q1S9A7_9BACT</name>
<keyword evidence="9" id="KW-0998">Cell outer membrane</keyword>
<keyword evidence="3" id="KW-1134">Transmembrane beta strand</keyword>
<keyword evidence="4" id="KW-0812">Transmembrane</keyword>
<evidence type="ECO:0000256" key="7">
    <source>
        <dbReference type="ARBA" id="ARBA00023136"/>
    </source>
</evidence>
<keyword evidence="15" id="KW-1185">Reference proteome</keyword>
<evidence type="ECO:0000313" key="15">
    <source>
        <dbReference type="Proteomes" id="UP000290253"/>
    </source>
</evidence>
<evidence type="ECO:0000259" key="12">
    <source>
        <dbReference type="Pfam" id="PF00593"/>
    </source>
</evidence>
<feature type="signal peptide" evidence="11">
    <location>
        <begin position="1"/>
        <end position="19"/>
    </location>
</feature>
<dbReference type="Gene3D" id="2.60.40.1120">
    <property type="entry name" value="Carboxypeptidase-like, regulatory domain"/>
    <property type="match status" value="1"/>
</dbReference>
<feature type="domain" description="TonB-dependent receptor plug" evidence="13">
    <location>
        <begin position="138"/>
        <end position="246"/>
    </location>
</feature>
<dbReference type="InterPro" id="IPR037066">
    <property type="entry name" value="Plug_dom_sf"/>
</dbReference>
<dbReference type="GO" id="GO:0015344">
    <property type="term" value="F:siderophore uptake transmembrane transporter activity"/>
    <property type="evidence" value="ECO:0007669"/>
    <property type="project" value="TreeGrafter"/>
</dbReference>
<feature type="chain" id="PRO_5020853137" evidence="11">
    <location>
        <begin position="20"/>
        <end position="855"/>
    </location>
</feature>
<reference evidence="14 15" key="1">
    <citation type="journal article" date="2016" name="Int. J. Syst. Evol. Microbiol.">
        <title>Acidipila dinghuensis sp. nov., an acidobacterium isolated from forest soil.</title>
        <authorList>
            <person name="Jiang Y.W."/>
            <person name="Wang J."/>
            <person name="Chen M.H."/>
            <person name="Lv Y.Y."/>
            <person name="Qiu L.H."/>
        </authorList>
    </citation>
    <scope>NUCLEOTIDE SEQUENCE [LARGE SCALE GENOMIC DNA]</scope>
    <source>
        <strain evidence="14 15">DHOF10</strain>
    </source>
</reference>
<dbReference type="Gene3D" id="2.40.170.20">
    <property type="entry name" value="TonB-dependent receptor, beta-barrel domain"/>
    <property type="match status" value="1"/>
</dbReference>
<dbReference type="InterPro" id="IPR039426">
    <property type="entry name" value="TonB-dep_rcpt-like"/>
</dbReference>
<dbReference type="EMBL" id="SDMK01000005">
    <property type="protein sequence ID" value="RXS93511.1"/>
    <property type="molecule type" value="Genomic_DNA"/>
</dbReference>
<dbReference type="PANTHER" id="PTHR30069:SF29">
    <property type="entry name" value="HEMOGLOBIN AND HEMOGLOBIN-HAPTOGLOBIN-BINDING PROTEIN 1-RELATED"/>
    <property type="match status" value="1"/>
</dbReference>
<dbReference type="Proteomes" id="UP000290253">
    <property type="component" value="Unassembled WGS sequence"/>
</dbReference>
<dbReference type="Pfam" id="PF07715">
    <property type="entry name" value="Plug"/>
    <property type="match status" value="1"/>
</dbReference>
<comment type="caution">
    <text evidence="14">The sequence shown here is derived from an EMBL/GenBank/DDBJ whole genome shotgun (WGS) entry which is preliminary data.</text>
</comment>
<feature type="domain" description="TonB-dependent receptor-like beta-barrel" evidence="12">
    <location>
        <begin position="331"/>
        <end position="798"/>
    </location>
</feature>
<evidence type="ECO:0000256" key="9">
    <source>
        <dbReference type="ARBA" id="ARBA00023237"/>
    </source>
</evidence>
<evidence type="ECO:0000259" key="13">
    <source>
        <dbReference type="Pfam" id="PF07715"/>
    </source>
</evidence>
<evidence type="ECO:0000256" key="6">
    <source>
        <dbReference type="ARBA" id="ARBA00023077"/>
    </source>
</evidence>
<evidence type="ECO:0000256" key="4">
    <source>
        <dbReference type="ARBA" id="ARBA00022692"/>
    </source>
</evidence>
<dbReference type="GO" id="GO:0044718">
    <property type="term" value="P:siderophore transmembrane transport"/>
    <property type="evidence" value="ECO:0007669"/>
    <property type="project" value="TreeGrafter"/>
</dbReference>
<organism evidence="14 15">
    <name type="scientific">Silvibacterium dinghuense</name>
    <dbReference type="NCBI Taxonomy" id="1560006"/>
    <lineage>
        <taxon>Bacteria</taxon>
        <taxon>Pseudomonadati</taxon>
        <taxon>Acidobacteriota</taxon>
        <taxon>Terriglobia</taxon>
        <taxon>Terriglobales</taxon>
        <taxon>Acidobacteriaceae</taxon>
        <taxon>Silvibacterium</taxon>
    </lineage>
</organism>
<dbReference type="PANTHER" id="PTHR30069">
    <property type="entry name" value="TONB-DEPENDENT OUTER MEMBRANE RECEPTOR"/>
    <property type="match status" value="1"/>
</dbReference>
<dbReference type="InterPro" id="IPR008969">
    <property type="entry name" value="CarboxyPept-like_regulatory"/>
</dbReference>
<keyword evidence="2" id="KW-0813">Transport</keyword>
<evidence type="ECO:0000256" key="8">
    <source>
        <dbReference type="ARBA" id="ARBA00023170"/>
    </source>
</evidence>
<keyword evidence="7 10" id="KW-0472">Membrane</keyword>
<dbReference type="InterPro" id="IPR012910">
    <property type="entry name" value="Plug_dom"/>
</dbReference>
<gene>
    <name evidence="14" type="ORF">ESZ00_19215</name>
</gene>